<name>A0ABP9WP23_9GAMM</name>
<dbReference type="InterPro" id="IPR050662">
    <property type="entry name" value="Sec-metab_biosynth-thioest"/>
</dbReference>
<protein>
    <submittedName>
        <fullName evidence="2">Hydroxyacylglutathione hydrolase</fullName>
    </submittedName>
</protein>
<dbReference type="RefSeq" id="WP_345550258.1">
    <property type="nucleotide sequence ID" value="NZ_BAABRT010000010.1"/>
</dbReference>
<dbReference type="InterPro" id="IPR001279">
    <property type="entry name" value="Metallo-B-lactamas"/>
</dbReference>
<dbReference type="SMART" id="SM00849">
    <property type="entry name" value="Lactamase_B"/>
    <property type="match status" value="1"/>
</dbReference>
<dbReference type="EMBL" id="BAABRT010000010">
    <property type="protein sequence ID" value="GAA5524960.1"/>
    <property type="molecule type" value="Genomic_DNA"/>
</dbReference>
<dbReference type="Gene3D" id="3.60.15.10">
    <property type="entry name" value="Ribonuclease Z/Hydroxyacylglutathione hydrolase-like"/>
    <property type="match status" value="1"/>
</dbReference>
<dbReference type="GO" id="GO:0016787">
    <property type="term" value="F:hydrolase activity"/>
    <property type="evidence" value="ECO:0007669"/>
    <property type="project" value="UniProtKB-KW"/>
</dbReference>
<dbReference type="PANTHER" id="PTHR23131:SF0">
    <property type="entry name" value="ENDORIBONUCLEASE LACTB2"/>
    <property type="match status" value="1"/>
</dbReference>
<dbReference type="Pfam" id="PF00753">
    <property type="entry name" value="Lactamase_B"/>
    <property type="match status" value="1"/>
</dbReference>
<proteinExistence type="predicted"/>
<dbReference type="PANTHER" id="PTHR23131">
    <property type="entry name" value="ENDORIBONUCLEASE LACTB2"/>
    <property type="match status" value="1"/>
</dbReference>
<reference evidence="2 3" key="1">
    <citation type="submission" date="2024-02" db="EMBL/GenBank/DDBJ databases">
        <title>Microbulbifer aestuariivivens NBRC 112533.</title>
        <authorList>
            <person name="Ichikawa N."/>
            <person name="Katano-Makiyama Y."/>
            <person name="Hidaka K."/>
        </authorList>
    </citation>
    <scope>NUCLEOTIDE SEQUENCE [LARGE SCALE GENOMIC DNA]</scope>
    <source>
        <strain evidence="2 3">NBRC 112533</strain>
    </source>
</reference>
<sequence>MSVLEKFRHYDLEGFRVGRFNLGVNTTFSVYRLGGTLIDAGPSNQWRYVKGFIQTAPLQQLLLTHHHEDHSGNAGAIHRLTGVRAQAPSLTANILQRGFAIPPIQRLLWGSAGRTDAQILPEKIHIGGEDAEAIFTPGHAKDMHCYLLPERGWLFSADLYIANYLKLLRVDENVDTLLQSIRTVLSCDFDTILCPHRGVVENGKQKLQEKYDYLLNLSSEAQMLQKQGLELEVITRRLLGKEGAVGILSRYNFSKRNLIASCLQVNLPFFLVQSLNRSLAHPLADTLDQSAS</sequence>
<keyword evidence="2" id="KW-0378">Hydrolase</keyword>
<gene>
    <name evidence="2" type="primary">gloB_1</name>
    <name evidence="2" type="ORF">Maes01_01520</name>
</gene>
<comment type="caution">
    <text evidence="2">The sequence shown here is derived from an EMBL/GenBank/DDBJ whole genome shotgun (WGS) entry which is preliminary data.</text>
</comment>
<evidence type="ECO:0000313" key="2">
    <source>
        <dbReference type="EMBL" id="GAA5524960.1"/>
    </source>
</evidence>
<evidence type="ECO:0000313" key="3">
    <source>
        <dbReference type="Proteomes" id="UP001408594"/>
    </source>
</evidence>
<feature type="domain" description="Metallo-beta-lactamase" evidence="1">
    <location>
        <begin position="23"/>
        <end position="196"/>
    </location>
</feature>
<dbReference type="SUPFAM" id="SSF56281">
    <property type="entry name" value="Metallo-hydrolase/oxidoreductase"/>
    <property type="match status" value="1"/>
</dbReference>
<organism evidence="2 3">
    <name type="scientific">Microbulbifer aestuariivivens</name>
    <dbReference type="NCBI Taxonomy" id="1908308"/>
    <lineage>
        <taxon>Bacteria</taxon>
        <taxon>Pseudomonadati</taxon>
        <taxon>Pseudomonadota</taxon>
        <taxon>Gammaproteobacteria</taxon>
        <taxon>Cellvibrionales</taxon>
        <taxon>Microbulbiferaceae</taxon>
        <taxon>Microbulbifer</taxon>
    </lineage>
</organism>
<keyword evidence="3" id="KW-1185">Reference proteome</keyword>
<accession>A0ABP9WP23</accession>
<evidence type="ECO:0000259" key="1">
    <source>
        <dbReference type="SMART" id="SM00849"/>
    </source>
</evidence>
<dbReference type="Proteomes" id="UP001408594">
    <property type="component" value="Unassembled WGS sequence"/>
</dbReference>
<dbReference type="InterPro" id="IPR036866">
    <property type="entry name" value="RibonucZ/Hydroxyglut_hydro"/>
</dbReference>